<gene>
    <name evidence="2" type="ORF">KC729_18590</name>
</gene>
<dbReference type="Proteomes" id="UP000697710">
    <property type="component" value="Unassembled WGS sequence"/>
</dbReference>
<feature type="compositionally biased region" description="Basic and acidic residues" evidence="1">
    <location>
        <begin position="97"/>
        <end position="108"/>
    </location>
</feature>
<protein>
    <submittedName>
        <fullName evidence="2">Uncharacterized protein</fullName>
    </submittedName>
</protein>
<evidence type="ECO:0000313" key="3">
    <source>
        <dbReference type="Proteomes" id="UP000697710"/>
    </source>
</evidence>
<proteinExistence type="predicted"/>
<accession>A0A956M3Y9</accession>
<reference evidence="2" key="2">
    <citation type="journal article" date="2021" name="Microbiome">
        <title>Successional dynamics and alternative stable states in a saline activated sludge microbial community over 9 years.</title>
        <authorList>
            <person name="Wang Y."/>
            <person name="Ye J."/>
            <person name="Ju F."/>
            <person name="Liu L."/>
            <person name="Boyd J.A."/>
            <person name="Deng Y."/>
            <person name="Parks D.H."/>
            <person name="Jiang X."/>
            <person name="Yin X."/>
            <person name="Woodcroft B.J."/>
            <person name="Tyson G.W."/>
            <person name="Hugenholtz P."/>
            <person name="Polz M.F."/>
            <person name="Zhang T."/>
        </authorList>
    </citation>
    <scope>NUCLEOTIDE SEQUENCE</scope>
    <source>
        <strain evidence="2">HKST-UBA01</strain>
    </source>
</reference>
<feature type="non-terminal residue" evidence="2">
    <location>
        <position position="1"/>
    </location>
</feature>
<evidence type="ECO:0000256" key="1">
    <source>
        <dbReference type="SAM" id="MobiDB-lite"/>
    </source>
</evidence>
<feature type="region of interest" description="Disordered" evidence="1">
    <location>
        <begin position="1"/>
        <end position="138"/>
    </location>
</feature>
<dbReference type="EMBL" id="JAGQHR010000806">
    <property type="protein sequence ID" value="MCA9729697.1"/>
    <property type="molecule type" value="Genomic_DNA"/>
</dbReference>
<dbReference type="AlphaFoldDB" id="A0A956M3Y9"/>
<comment type="caution">
    <text evidence="2">The sequence shown here is derived from an EMBL/GenBank/DDBJ whole genome shotgun (WGS) entry which is preliminary data.</text>
</comment>
<feature type="compositionally biased region" description="Gly residues" evidence="1">
    <location>
        <begin position="73"/>
        <end position="82"/>
    </location>
</feature>
<reference evidence="2" key="1">
    <citation type="submission" date="2020-04" db="EMBL/GenBank/DDBJ databases">
        <authorList>
            <person name="Zhang T."/>
        </authorList>
    </citation>
    <scope>NUCLEOTIDE SEQUENCE</scope>
    <source>
        <strain evidence="2">HKST-UBA01</strain>
    </source>
</reference>
<sequence length="138" mass="14426">LLHAALGHADYRARIPLPEPRARRAAALVAKAREAAATVAAGAEGATEEPEGSGAGSGRDGESTSRDIRPRGGASGATGRTGAGSSSGPRAVSAPAREVRPLPEDLRRKLLGQIDRLKENTEDRRRRSFPTRRVGATE</sequence>
<feature type="compositionally biased region" description="Basic and acidic residues" evidence="1">
    <location>
        <begin position="115"/>
        <end position="125"/>
    </location>
</feature>
<feature type="compositionally biased region" description="Basic and acidic residues" evidence="1">
    <location>
        <begin position="59"/>
        <end position="70"/>
    </location>
</feature>
<organism evidence="2 3">
    <name type="scientific">Eiseniibacteriota bacterium</name>
    <dbReference type="NCBI Taxonomy" id="2212470"/>
    <lineage>
        <taxon>Bacteria</taxon>
        <taxon>Candidatus Eiseniibacteriota</taxon>
    </lineage>
</organism>
<evidence type="ECO:0000313" key="2">
    <source>
        <dbReference type="EMBL" id="MCA9729697.1"/>
    </source>
</evidence>
<name>A0A956M3Y9_UNCEI</name>
<feature type="compositionally biased region" description="Low complexity" evidence="1">
    <location>
        <begin position="25"/>
        <end position="45"/>
    </location>
</feature>